<comment type="caution">
    <text evidence="9">Lacks conserved residue(s) required for the propagation of feature annotation.</text>
</comment>
<evidence type="ECO:0000256" key="7">
    <source>
        <dbReference type="ARBA" id="ARBA00023180"/>
    </source>
</evidence>
<dbReference type="GO" id="GO:0050982">
    <property type="term" value="P:detection of mechanical stimulus"/>
    <property type="evidence" value="ECO:0007669"/>
    <property type="project" value="TreeGrafter"/>
</dbReference>
<dbReference type="PROSITE" id="PS50022">
    <property type="entry name" value="FA58C_3"/>
    <property type="match status" value="1"/>
</dbReference>
<evidence type="ECO:0000256" key="4">
    <source>
        <dbReference type="ARBA" id="ARBA00022729"/>
    </source>
</evidence>
<reference evidence="15" key="1">
    <citation type="submission" date="2025-08" db="UniProtKB">
        <authorList>
            <consortium name="RefSeq"/>
        </authorList>
    </citation>
    <scope>IDENTIFICATION</scope>
    <source>
        <tissue evidence="15">Gonad</tissue>
    </source>
</reference>
<dbReference type="Pfam" id="PF20519">
    <property type="entry name" value="Polycystin_dom"/>
    <property type="match status" value="1"/>
</dbReference>
<comment type="similarity">
    <text evidence="2">Belongs to the polycystin family.</text>
</comment>
<dbReference type="GeneID" id="109464157"/>
<name>A0A6P4XX26_BRABE</name>
<feature type="signal peptide" evidence="11">
    <location>
        <begin position="1"/>
        <end position="20"/>
    </location>
</feature>
<feature type="transmembrane region" description="Helical" evidence="10">
    <location>
        <begin position="1664"/>
        <end position="1688"/>
    </location>
</feature>
<feature type="chain" id="PRO_5028213528" evidence="11">
    <location>
        <begin position="21"/>
        <end position="1782"/>
    </location>
</feature>
<dbReference type="GO" id="GO:0005509">
    <property type="term" value="F:calcium ion binding"/>
    <property type="evidence" value="ECO:0007669"/>
    <property type="project" value="InterPro"/>
</dbReference>
<dbReference type="FunFam" id="2.60.60.20:FF:000019">
    <property type="entry name" value="Uncharacterized protein"/>
    <property type="match status" value="1"/>
</dbReference>
<dbReference type="InterPro" id="IPR000421">
    <property type="entry name" value="FA58C"/>
</dbReference>
<comment type="subcellular location">
    <subcellularLocation>
        <location evidence="1">Membrane</location>
        <topology evidence="1">Multi-pass membrane protein</topology>
    </subcellularLocation>
</comment>
<keyword evidence="4 11" id="KW-0732">Signal</keyword>
<feature type="transmembrane region" description="Helical" evidence="10">
    <location>
        <begin position="1077"/>
        <end position="1108"/>
    </location>
</feature>
<feature type="transmembrane region" description="Helical" evidence="10">
    <location>
        <begin position="915"/>
        <end position="936"/>
    </location>
</feature>
<evidence type="ECO:0000313" key="14">
    <source>
        <dbReference type="Proteomes" id="UP000515135"/>
    </source>
</evidence>
<keyword evidence="5 10" id="KW-1133">Transmembrane helix</keyword>
<feature type="transmembrane region" description="Helical" evidence="10">
    <location>
        <begin position="660"/>
        <end position="679"/>
    </location>
</feature>
<evidence type="ECO:0000259" key="12">
    <source>
        <dbReference type="PROSITE" id="PS50022"/>
    </source>
</evidence>
<dbReference type="PRINTS" id="PR01433">
    <property type="entry name" value="POLYCYSTIN2"/>
</dbReference>
<dbReference type="SUPFAM" id="SSF49785">
    <property type="entry name" value="Galactose-binding domain-like"/>
    <property type="match status" value="1"/>
</dbReference>
<dbReference type="GO" id="GO:0016020">
    <property type="term" value="C:membrane"/>
    <property type="evidence" value="ECO:0007669"/>
    <property type="project" value="UniProtKB-SubCell"/>
</dbReference>
<gene>
    <name evidence="15" type="primary">LOC109464157</name>
</gene>
<feature type="domain" description="F5/8 type C" evidence="12">
    <location>
        <begin position="105"/>
        <end position="215"/>
    </location>
</feature>
<evidence type="ECO:0000256" key="3">
    <source>
        <dbReference type="ARBA" id="ARBA00022692"/>
    </source>
</evidence>
<proteinExistence type="inferred from homology"/>
<dbReference type="Pfam" id="PF01477">
    <property type="entry name" value="PLAT"/>
    <property type="match status" value="1"/>
</dbReference>
<keyword evidence="6 10" id="KW-0472">Membrane</keyword>
<evidence type="ECO:0000256" key="5">
    <source>
        <dbReference type="ARBA" id="ARBA00022989"/>
    </source>
</evidence>
<dbReference type="Gene3D" id="2.60.60.20">
    <property type="entry name" value="PLAT/LH2 domain"/>
    <property type="match status" value="1"/>
</dbReference>
<dbReference type="InterPro" id="IPR008979">
    <property type="entry name" value="Galactose-bd-like_sf"/>
</dbReference>
<keyword evidence="14" id="KW-1185">Reference proteome</keyword>
<feature type="transmembrane region" description="Helical" evidence="10">
    <location>
        <begin position="1472"/>
        <end position="1491"/>
    </location>
</feature>
<feature type="transmembrane region" description="Helical" evidence="10">
    <location>
        <begin position="1198"/>
        <end position="1217"/>
    </location>
</feature>
<evidence type="ECO:0000256" key="11">
    <source>
        <dbReference type="SAM" id="SignalP"/>
    </source>
</evidence>
<dbReference type="SUPFAM" id="SSF49723">
    <property type="entry name" value="Lipase/lipooxygenase domain (PLAT/LH2 domain)"/>
    <property type="match status" value="1"/>
</dbReference>
<dbReference type="SMART" id="SM00308">
    <property type="entry name" value="LH2"/>
    <property type="match status" value="1"/>
</dbReference>
<dbReference type="PROSITE" id="PS50095">
    <property type="entry name" value="PLAT"/>
    <property type="match status" value="1"/>
</dbReference>
<evidence type="ECO:0000256" key="1">
    <source>
        <dbReference type="ARBA" id="ARBA00004141"/>
    </source>
</evidence>
<keyword evidence="7" id="KW-0325">Glycoprotein</keyword>
<keyword evidence="3 10" id="KW-0812">Transmembrane</keyword>
<dbReference type="InterPro" id="IPR036392">
    <property type="entry name" value="PLAT/LH2_dom_sf"/>
</dbReference>
<evidence type="ECO:0000256" key="8">
    <source>
        <dbReference type="PIRSR" id="PIRSR603915-2"/>
    </source>
</evidence>
<evidence type="ECO:0000313" key="15">
    <source>
        <dbReference type="RefSeq" id="XP_019616653.1"/>
    </source>
</evidence>
<dbReference type="Gene3D" id="1.10.287.70">
    <property type="match status" value="1"/>
</dbReference>
<dbReference type="InterPro" id="IPR001024">
    <property type="entry name" value="PLAT/LH2_dom"/>
</dbReference>
<feature type="disulfide bond" evidence="8">
    <location>
        <begin position="1304"/>
        <end position="1317"/>
    </location>
</feature>
<dbReference type="Pfam" id="PF08016">
    <property type="entry name" value="PKD_channel"/>
    <property type="match status" value="1"/>
</dbReference>
<evidence type="ECO:0000256" key="6">
    <source>
        <dbReference type="ARBA" id="ARBA00023136"/>
    </source>
</evidence>
<protein>
    <submittedName>
        <fullName evidence="15">LOW QUALITY PROTEIN: polycystic kidney disease protein 1-like 2</fullName>
    </submittedName>
</protein>
<feature type="transmembrane region" description="Helical" evidence="10">
    <location>
        <begin position="869"/>
        <end position="888"/>
    </location>
</feature>
<feature type="transmembrane region" description="Helical" evidence="10">
    <location>
        <begin position="1511"/>
        <end position="1529"/>
    </location>
</feature>
<evidence type="ECO:0000256" key="10">
    <source>
        <dbReference type="SAM" id="Phobius"/>
    </source>
</evidence>
<feature type="transmembrane region" description="Helical" evidence="10">
    <location>
        <begin position="1603"/>
        <end position="1624"/>
    </location>
</feature>
<dbReference type="RefSeq" id="XP_019616653.1">
    <property type="nucleotide sequence ID" value="XM_019761094.1"/>
</dbReference>
<dbReference type="OrthoDB" id="444119at2759"/>
<dbReference type="InterPro" id="IPR046791">
    <property type="entry name" value="Polycystin_dom"/>
</dbReference>
<dbReference type="InterPro" id="IPR051223">
    <property type="entry name" value="Polycystin"/>
</dbReference>
<accession>A0A6P4XX26</accession>
<dbReference type="Pfam" id="PF00754">
    <property type="entry name" value="F5_F8_type_C"/>
    <property type="match status" value="1"/>
</dbReference>
<evidence type="ECO:0000256" key="9">
    <source>
        <dbReference type="PROSITE-ProRule" id="PRU00152"/>
    </source>
</evidence>
<sequence>MEKLLMLIAALLVSVLMVFGTELNPCRPPPDVKVCGCSEGVSRTNPGETCTVCACGPDNNTRDCFVYRHVWLDIAPWWAVEESGGTFCNDDECLETVDKAKNAFDGELGTFWEPLYEPTGYRHWVILDLQKVWRIYRIGIANYGDIVHDVMSFLLESSPSNAYNWGFVDSSDGVQAGLTSLQTFDVYTQAQFLRITVDTHSGEGPRIREISLYGTDQPPLAEPCAVVHTGCILNEAAEKKAPPADQQCYVIADIHEGIRDIENALSVHRTGNITFHGELSIECVEDHEISLYWTLRGEGPVTSGPPLDDILPEDMPDNNLHFSVPPRTLPLGLYMVQDAGYYTIRLTDTFGIWKKISEWRFQVLPTPFPGSGSEQTAGGDLQDLSELCTLLPAAGTALIDRFCVTCQEFVDLLGPLETQVTFELEPLAEIATVTFPGHQEPTLNEVVLKTFTGWVRYTDIFDLPSGIVSLHVRFGSPDGRFIEFDMEPALFLESNFNPFEYSNNSRIIRADVTGLHVKCGNVTIPVSGLSQPNDILTSRKNGSLENSMYVFKASEPLGSLTYFKFFVKKNQSALSFSFDYNSAFMLQNITLFLRKETPPTPEDYNWTTTLPVPDEKAGMMSNASHIHCRCDHLTKFSGFVTPNPLNIAAALSANVLENPAGLILVLTVLGMYFMGLVWTRKQDRRDLAKVGVGILPGHRLNPRKDCQYVITVYTGFKGNAGTTAEVTIVLYSQDRESPPFTLSDSRRITFEKGSVDSFLVSTSEPLGDLIYLRVWHNNAGYSPAWFLSQIVVTNRANNKPHIFLCNRWFATDEDDGKVYRLLPESGPDEMKEFRLLFLAKSSRDMNDGHLWFSVAGRPARSPFTRVQRLSCCLTLLYSTMITNIMFFGRGDDFDPPEPLRFAGVEINPPLSLPQIMIGLQSAAIILPVNLLIVFLFRNSDSRPAKKQKENSGNNVPLHNLAKYLPHKKSANKTRTVVSYDSGVDTPSFWHREENDAKLQNHSPSRTYTGPIRLFFENIKKKITTDKETDDFRKTGTPAIPWWAVYFAWLIVWSASFVAAFFTVLYSLSFGRAKAEAWLFTFLTSFLTDLFLVQPFKLLLVAMLFALLVKEPIEDDDPEPAPLHIDEDYLLDNTRMVENRQWSTATGWMRYMWAEKDETRQFTSQKTPGMVHSDSPPDESALAVQRAQNTQKRRRRKQIVEVLMFGLFLTVIMLTSYGERSPLAFYVTKDVQGLILESGDISFSEIEDIPSFWTWVKTGLIPATHVSRWYNGWSVTETMVLDDMLTHPLGPVQLRQVRLKPGIHCEPPERMVTVTSRCVPVYSLGLADTQNYTERWNTTANTTGESLCISTATESLELNDCLSADDGGQDPWRYKFAPVIDAFPYFGKHGTYSAGGYVTSLGRTEQTSLARAAYLQRLDWLDDKTRAVFIELTLYNPHVNLFSVVSMAVEFTNLGATYKGSEVVTLRLIQRDAILLLALRGVFVLLVLVYAFKEGKALLSRPFDYLSEFWSWVELLVISVGFSALGVYFYTQSIIDEVAVQRAAGNSSFTGYKSAVSWYQVYTYLLGLLICCSTFKFVQILRFNSHVYALSMTLRRSLKPVTQFMFTAGIVIMAFTQTASLILGVKLMEYKNITSSLQSLLLTMLGSFDFETLSYGHSILGPLLFFMYQCMMQFFLLSMFMAIIMDVYADENQPTNQERLEFNDFLRESASKTIRKVKGSSQRTFRERKGVQRKDRRDMVTQIDQVVAKFGTYDTFQLLVSKVQLDACICSVPVWSNQIFFLI</sequence>
<feature type="transmembrane region" description="Helical" evidence="10">
    <location>
        <begin position="1560"/>
        <end position="1582"/>
    </location>
</feature>
<dbReference type="InterPro" id="IPR013122">
    <property type="entry name" value="PKD1_2_channel"/>
</dbReference>
<evidence type="ECO:0000256" key="2">
    <source>
        <dbReference type="ARBA" id="ARBA00007200"/>
    </source>
</evidence>
<feature type="transmembrane region" description="Helical" evidence="10">
    <location>
        <begin position="1042"/>
        <end position="1065"/>
    </location>
</feature>
<dbReference type="InterPro" id="IPR003915">
    <property type="entry name" value="PKD_2"/>
</dbReference>
<feature type="domain" description="PLAT" evidence="13">
    <location>
        <begin position="706"/>
        <end position="823"/>
    </location>
</feature>
<organism evidence="14 15">
    <name type="scientific">Branchiostoma belcheri</name>
    <name type="common">Amphioxus</name>
    <dbReference type="NCBI Taxonomy" id="7741"/>
    <lineage>
        <taxon>Eukaryota</taxon>
        <taxon>Metazoa</taxon>
        <taxon>Chordata</taxon>
        <taxon>Cephalochordata</taxon>
        <taxon>Leptocardii</taxon>
        <taxon>Amphioxiformes</taxon>
        <taxon>Branchiostomatidae</taxon>
        <taxon>Branchiostoma</taxon>
    </lineage>
</organism>
<dbReference type="Proteomes" id="UP000515135">
    <property type="component" value="Unplaced"/>
</dbReference>
<dbReference type="KEGG" id="bbel:109464157"/>
<dbReference type="GO" id="GO:0005262">
    <property type="term" value="F:calcium channel activity"/>
    <property type="evidence" value="ECO:0007669"/>
    <property type="project" value="TreeGrafter"/>
</dbReference>
<dbReference type="PANTHER" id="PTHR10877:SF194">
    <property type="entry name" value="LOCATION OF VULVA DEFECTIVE 1"/>
    <property type="match status" value="1"/>
</dbReference>
<dbReference type="Gene3D" id="2.60.120.260">
    <property type="entry name" value="Galactose-binding domain-like"/>
    <property type="match status" value="1"/>
</dbReference>
<dbReference type="PANTHER" id="PTHR10877">
    <property type="entry name" value="POLYCYSTIN FAMILY MEMBER"/>
    <property type="match status" value="1"/>
</dbReference>
<evidence type="ECO:0000259" key="13">
    <source>
        <dbReference type="PROSITE" id="PS50095"/>
    </source>
</evidence>